<dbReference type="InterPro" id="IPR051239">
    <property type="entry name" value="2'-dNMP_N-hydrolase"/>
</dbReference>
<gene>
    <name evidence="1" type="ORF">LPPLD21_03376</name>
</gene>
<evidence type="ECO:0000313" key="2">
    <source>
        <dbReference type="Proteomes" id="UP000236162"/>
    </source>
</evidence>
<dbReference type="PANTHER" id="PTHR15364:SF0">
    <property type="entry name" value="2'-DEOXYNUCLEOSIDE 5'-PHOSPHATE N-HYDROLASE 1"/>
    <property type="match status" value="1"/>
</dbReference>
<sequence>MTLALKLSKIKPLVFFTKLTLRGIFMAQIYIASPFFSPEQVTRVTQLEEALAQNPTVTDFYSPRLHQDAQAEQFTKTWATEIFHRDMAQIAAAQVIVTVLDFEAKNLDSGTAYELGVATMRDLPILALQEKDEAVNLMITESLHWYTKQVRDFKTYDFKQLPQGDFVGEIL</sequence>
<organism evidence="1 2">
    <name type="scientific">Lactiplantibacillus paraplantarum</name>
    <dbReference type="NCBI Taxonomy" id="60520"/>
    <lineage>
        <taxon>Bacteria</taxon>
        <taxon>Bacillati</taxon>
        <taxon>Bacillota</taxon>
        <taxon>Bacilli</taxon>
        <taxon>Lactobacillales</taxon>
        <taxon>Lactobacillaceae</taxon>
        <taxon>Lactiplantibacillus</taxon>
    </lineage>
</organism>
<keyword evidence="2" id="KW-1185">Reference proteome</keyword>
<dbReference type="Pfam" id="PF05014">
    <property type="entry name" value="Nuc_deoxyrib_tr"/>
    <property type="match status" value="1"/>
</dbReference>
<comment type="caution">
    <text evidence="1">The sequence shown here is derived from an EMBL/GenBank/DDBJ whole genome shotgun (WGS) entry which is preliminary data.</text>
</comment>
<reference evidence="1 2" key="1">
    <citation type="submission" date="2017-04" db="EMBL/GenBank/DDBJ databases">
        <title>In vitro and in silico characterization of Lactobacillus paraplantarum D2-1, a starter culture for soymilk fermentation.</title>
        <authorList>
            <person name="Endo A."/>
            <person name="Sasaki F."/>
            <person name="Maeno S."/>
            <person name="Kanesaki Y."/>
            <person name="Kubota E."/>
            <person name="Torres G.A."/>
            <person name="Tomita S."/>
            <person name="Nakagawa J."/>
        </authorList>
    </citation>
    <scope>NUCLEOTIDE SEQUENCE [LARGE SCALE GENOMIC DNA]</scope>
    <source>
        <strain evidence="1 2">D2-1</strain>
    </source>
</reference>
<dbReference type="Gene3D" id="3.40.50.450">
    <property type="match status" value="1"/>
</dbReference>
<name>A0ABQ0NFG1_9LACO</name>
<dbReference type="Proteomes" id="UP000236162">
    <property type="component" value="Unassembled WGS sequence"/>
</dbReference>
<dbReference type="SUPFAM" id="SSF52309">
    <property type="entry name" value="N-(deoxy)ribosyltransferase-like"/>
    <property type="match status" value="1"/>
</dbReference>
<dbReference type="InterPro" id="IPR007710">
    <property type="entry name" value="Nucleoside_deoxyribTrfase"/>
</dbReference>
<proteinExistence type="predicted"/>
<dbReference type="PANTHER" id="PTHR15364">
    <property type="entry name" value="2'-DEOXYNUCLEOSIDE 5'-PHOSPHATE N-HYDROLASE 1"/>
    <property type="match status" value="1"/>
</dbReference>
<accession>A0ABQ0NFG1</accession>
<dbReference type="EMBL" id="BDOR01000059">
    <property type="protein sequence ID" value="GBF03805.1"/>
    <property type="molecule type" value="Genomic_DNA"/>
</dbReference>
<protein>
    <submittedName>
        <fullName evidence="1">Nucleoside 2-deoxyribosyltransferase</fullName>
    </submittedName>
</protein>
<evidence type="ECO:0000313" key="1">
    <source>
        <dbReference type="EMBL" id="GBF03805.1"/>
    </source>
</evidence>